<reference evidence="1 2" key="1">
    <citation type="submission" date="2015-09" db="EMBL/GenBank/DDBJ databases">
        <authorList>
            <consortium name="Pathogen Informatics"/>
        </authorList>
    </citation>
    <scope>NUCLEOTIDE SEQUENCE [LARGE SCALE GENOMIC DNA]</scope>
    <source>
        <strain evidence="1 2">2789STDY5608822</strain>
    </source>
</reference>
<sequence length="90" mass="10334">MFGCFYVYNDGITRISDDKLYFNSSQLRTPQPTAQSDLRSFSSTYDPCYVSESTDCQTTFRSMKTFSNVKFKVLFPPEEATKMETSSMTV</sequence>
<organism evidence="1 2">
    <name type="scientific">Parabacteroides distasonis</name>
    <dbReference type="NCBI Taxonomy" id="823"/>
    <lineage>
        <taxon>Bacteria</taxon>
        <taxon>Pseudomonadati</taxon>
        <taxon>Bacteroidota</taxon>
        <taxon>Bacteroidia</taxon>
        <taxon>Bacteroidales</taxon>
        <taxon>Tannerellaceae</taxon>
        <taxon>Parabacteroides</taxon>
    </lineage>
</organism>
<comment type="caution">
    <text evidence="1">The sequence shown here is derived from an EMBL/GenBank/DDBJ whole genome shotgun (WGS) entry which is preliminary data.</text>
</comment>
<gene>
    <name evidence="1" type="ORF">ERS852380_01928</name>
</gene>
<accession>A0A8D9P291</accession>
<dbReference type="AlphaFoldDB" id="A0A8D9P291"/>
<dbReference type="Proteomes" id="UP000095455">
    <property type="component" value="Unassembled WGS sequence"/>
</dbReference>
<dbReference type="EMBL" id="CYYK01000006">
    <property type="protein sequence ID" value="CUO27743.1"/>
    <property type="molecule type" value="Genomic_DNA"/>
</dbReference>
<protein>
    <submittedName>
        <fullName evidence="1">Uncharacterized protein</fullName>
    </submittedName>
</protein>
<evidence type="ECO:0000313" key="2">
    <source>
        <dbReference type="Proteomes" id="UP000095455"/>
    </source>
</evidence>
<evidence type="ECO:0000313" key="1">
    <source>
        <dbReference type="EMBL" id="CUO27743.1"/>
    </source>
</evidence>
<proteinExistence type="predicted"/>
<name>A0A8D9P291_PARDI</name>